<keyword evidence="7" id="KW-0411">Iron-sulfur</keyword>
<dbReference type="Proteomes" id="UP000503297">
    <property type="component" value="Chromosome"/>
</dbReference>
<dbReference type="KEGG" id="bwa:HLV38_03775"/>
<keyword evidence="1" id="KW-0813">Transport</keyword>
<evidence type="ECO:0000256" key="6">
    <source>
        <dbReference type="ARBA" id="ARBA00023004"/>
    </source>
</evidence>
<evidence type="ECO:0000256" key="5">
    <source>
        <dbReference type="ARBA" id="ARBA00022982"/>
    </source>
</evidence>
<evidence type="ECO:0000313" key="11">
    <source>
        <dbReference type="Proteomes" id="UP000503297"/>
    </source>
</evidence>
<dbReference type="PANTHER" id="PTHR43177:SF5">
    <property type="entry name" value="ANAEROBIC DIMETHYL SULFOXIDE REDUCTASE CHAIN B-RELATED"/>
    <property type="match status" value="1"/>
</dbReference>
<feature type="domain" description="4Fe-4S ferredoxin-type" evidence="9">
    <location>
        <begin position="91"/>
        <end position="121"/>
    </location>
</feature>
<evidence type="ECO:0000259" key="9">
    <source>
        <dbReference type="PROSITE" id="PS51379"/>
    </source>
</evidence>
<dbReference type="RefSeq" id="WP_173164401.1">
    <property type="nucleotide sequence ID" value="NZ_CP053716.1"/>
</dbReference>
<dbReference type="EMBL" id="CP053716">
    <property type="protein sequence ID" value="QKF07334.1"/>
    <property type="molecule type" value="Genomic_DNA"/>
</dbReference>
<dbReference type="CDD" id="cd16371">
    <property type="entry name" value="DMSOR_beta_like"/>
    <property type="match status" value="1"/>
</dbReference>
<dbReference type="InterPro" id="IPR017896">
    <property type="entry name" value="4Fe4S_Fe-S-bd"/>
</dbReference>
<dbReference type="PROSITE" id="PS00198">
    <property type="entry name" value="4FE4S_FER_1"/>
    <property type="match status" value="1"/>
</dbReference>
<protein>
    <submittedName>
        <fullName evidence="10">4Fe-4S binding protein</fullName>
    </submittedName>
</protein>
<keyword evidence="2" id="KW-0004">4Fe-4S</keyword>
<dbReference type="PROSITE" id="PS51379">
    <property type="entry name" value="4FE4S_FER_2"/>
    <property type="match status" value="2"/>
</dbReference>
<name>A0A6M8J1E3_9ACTN</name>
<reference evidence="11" key="1">
    <citation type="submission" date="2020-05" db="EMBL/GenBank/DDBJ databases">
        <title>Novel species in genus Nocardioides.</title>
        <authorList>
            <person name="Zhang G."/>
        </authorList>
    </citation>
    <scope>NUCLEOTIDE SEQUENCE [LARGE SCALE GENOMIC DNA]</scope>
    <source>
        <strain evidence="11">zg-1050</strain>
    </source>
</reference>
<dbReference type="AlphaFoldDB" id="A0A6M8J1E3"/>
<evidence type="ECO:0000256" key="2">
    <source>
        <dbReference type="ARBA" id="ARBA00022485"/>
    </source>
</evidence>
<dbReference type="PANTHER" id="PTHR43177">
    <property type="entry name" value="PROTEIN NRFC"/>
    <property type="match status" value="1"/>
</dbReference>
<feature type="domain" description="4Fe-4S ferredoxin-type" evidence="9">
    <location>
        <begin position="4"/>
        <end position="34"/>
    </location>
</feature>
<evidence type="ECO:0000256" key="4">
    <source>
        <dbReference type="ARBA" id="ARBA00022737"/>
    </source>
</evidence>
<keyword evidence="11" id="KW-1185">Reference proteome</keyword>
<dbReference type="InterPro" id="IPR050954">
    <property type="entry name" value="ET_IronSulfur_Cluster-Binding"/>
</dbReference>
<gene>
    <name evidence="10" type="ORF">HLV38_03775</name>
</gene>
<evidence type="ECO:0000256" key="8">
    <source>
        <dbReference type="SAM" id="MobiDB-lite"/>
    </source>
</evidence>
<dbReference type="Pfam" id="PF13247">
    <property type="entry name" value="Fer4_11"/>
    <property type="match status" value="1"/>
</dbReference>
<evidence type="ECO:0000256" key="1">
    <source>
        <dbReference type="ARBA" id="ARBA00022448"/>
    </source>
</evidence>
<evidence type="ECO:0000313" key="10">
    <source>
        <dbReference type="EMBL" id="QKF07334.1"/>
    </source>
</evidence>
<dbReference type="GO" id="GO:0046872">
    <property type="term" value="F:metal ion binding"/>
    <property type="evidence" value="ECO:0007669"/>
    <property type="project" value="UniProtKB-KW"/>
</dbReference>
<keyword evidence="3" id="KW-0479">Metal-binding</keyword>
<organism evidence="10 11">
    <name type="scientific">Berryella wangjianweii</name>
    <dbReference type="NCBI Taxonomy" id="2734634"/>
    <lineage>
        <taxon>Bacteria</taxon>
        <taxon>Bacillati</taxon>
        <taxon>Actinomycetota</taxon>
        <taxon>Coriobacteriia</taxon>
        <taxon>Eggerthellales</taxon>
        <taxon>Eggerthellaceae</taxon>
        <taxon>Berryella</taxon>
    </lineage>
</organism>
<keyword evidence="4" id="KW-0677">Repeat</keyword>
<dbReference type="SUPFAM" id="SSF54862">
    <property type="entry name" value="4Fe-4S ferredoxins"/>
    <property type="match status" value="1"/>
</dbReference>
<accession>A0A6M8J1E3</accession>
<keyword evidence="6" id="KW-0408">Iron</keyword>
<sequence length="205" mass="22568">MTQNGFYVDTDICIGCKACMTSCFDRNDLEVPQKYRKVWEFGGGAWEDDGHGAFTSTSFAYYVSMTCGQCDHPACIERCPTGSMRKDLETGLVNNDKETCIGCMTCETVCPYHHPTKMADGLSHKCVMCTDRSETGKPEPACEKACPVRAIVFGPIDELRERYGRVDALGTLANTTGPQVVFTPHRDADKGGELMNPLEVSHEEA</sequence>
<keyword evidence="5" id="KW-0249">Electron transport</keyword>
<evidence type="ECO:0000256" key="7">
    <source>
        <dbReference type="ARBA" id="ARBA00023014"/>
    </source>
</evidence>
<proteinExistence type="predicted"/>
<dbReference type="Gene3D" id="3.30.70.20">
    <property type="match status" value="2"/>
</dbReference>
<dbReference type="InterPro" id="IPR017900">
    <property type="entry name" value="4Fe4S_Fe_S_CS"/>
</dbReference>
<feature type="region of interest" description="Disordered" evidence="8">
    <location>
        <begin position="183"/>
        <end position="205"/>
    </location>
</feature>
<dbReference type="GO" id="GO:0051539">
    <property type="term" value="F:4 iron, 4 sulfur cluster binding"/>
    <property type="evidence" value="ECO:0007669"/>
    <property type="project" value="UniProtKB-KW"/>
</dbReference>
<evidence type="ECO:0000256" key="3">
    <source>
        <dbReference type="ARBA" id="ARBA00022723"/>
    </source>
</evidence>